<keyword evidence="5 7" id="KW-0472">Membrane</keyword>
<evidence type="ECO:0000256" key="8">
    <source>
        <dbReference type="SAM" id="SignalP"/>
    </source>
</evidence>
<evidence type="ECO:0000259" key="9">
    <source>
        <dbReference type="Pfam" id="PF01618"/>
    </source>
</evidence>
<feature type="chain" id="PRO_5010286073" evidence="8">
    <location>
        <begin position="26"/>
        <end position="449"/>
    </location>
</feature>
<comment type="subcellular location">
    <subcellularLocation>
        <location evidence="1">Cell membrane</location>
        <topology evidence="1">Multi-pass membrane protein</topology>
    </subcellularLocation>
    <subcellularLocation>
        <location evidence="6">Membrane</location>
        <topology evidence="6">Multi-pass membrane protein</topology>
    </subcellularLocation>
</comment>
<sequence>MSRMKRTLIAALSVSALLSPLPALSDLVTDTNLAQHQSNAHNATREAGFEDTEQSLKAQLAALDAQHAALEIETQTLSDTFSDNEQYLAELDESLRLETGTLGELFGVLRQSSRELKNERVDAPAAIDQSDYDAALDLILDAKTLPSLSALNTVWHGMQAELENGHVIAPLTLNVRDAEGVVTERNVTRLGNIGLVDQHGYLGWNSAKQQANLLPVQPKHGLTSNSLAQANSGDSVILDPTRTELLQQLAFTPTLSERFEQGGLVGKIIAVLLFVGLAISAVRGVSLFRARVAIRKQMKHPETAGDNPLGRILSVYQQAPNRSLDALELHLLEAIVDEQQGFEKGLSMLKLLAALAPMLGLLGTVTGMIETFQVITQFGNGDPTVMAGGISMALITTVLGLVAAMPLLLAHNVLSTQAETLRGTLEKVGISLVAQQSDLSDNTVTKAIA</sequence>
<dbReference type="GO" id="GO:0005886">
    <property type="term" value="C:plasma membrane"/>
    <property type="evidence" value="ECO:0007669"/>
    <property type="project" value="UniProtKB-SubCell"/>
</dbReference>
<keyword evidence="3 7" id="KW-0812">Transmembrane</keyword>
<evidence type="ECO:0000256" key="1">
    <source>
        <dbReference type="ARBA" id="ARBA00004651"/>
    </source>
</evidence>
<dbReference type="GO" id="GO:0017038">
    <property type="term" value="P:protein import"/>
    <property type="evidence" value="ECO:0007669"/>
    <property type="project" value="TreeGrafter"/>
</dbReference>
<dbReference type="PIRSF" id="PIRSF037714">
    <property type="entry name" value="TolR"/>
    <property type="match status" value="1"/>
</dbReference>
<dbReference type="InterPro" id="IPR002898">
    <property type="entry name" value="MotA_ExbB_proton_chnl"/>
</dbReference>
<gene>
    <name evidence="10" type="ORF">SAMN03084138_04505</name>
</gene>
<dbReference type="Pfam" id="PF01618">
    <property type="entry name" value="MotA_ExbB"/>
    <property type="match status" value="1"/>
</dbReference>
<keyword evidence="8" id="KW-0732">Signal</keyword>
<protein>
    <submittedName>
        <fullName evidence="10">Biopolymer transport protein ExbB</fullName>
    </submittedName>
</protein>
<evidence type="ECO:0000256" key="5">
    <source>
        <dbReference type="ARBA" id="ARBA00023136"/>
    </source>
</evidence>
<comment type="similarity">
    <text evidence="6">Belongs to the exbB/tolQ family.</text>
</comment>
<feature type="signal peptide" evidence="8">
    <location>
        <begin position="1"/>
        <end position="25"/>
    </location>
</feature>
<feature type="transmembrane region" description="Helical" evidence="7">
    <location>
        <begin position="389"/>
        <end position="409"/>
    </location>
</feature>
<dbReference type="AlphaFoldDB" id="A0A1I5X0Y7"/>
<dbReference type="InterPro" id="IPR017270">
    <property type="entry name" value="MotA/TolQ/ExbB-rel"/>
</dbReference>
<evidence type="ECO:0000256" key="2">
    <source>
        <dbReference type="ARBA" id="ARBA00022475"/>
    </source>
</evidence>
<feature type="domain" description="MotA/TolQ/ExbB proton channel" evidence="9">
    <location>
        <begin position="308"/>
        <end position="425"/>
    </location>
</feature>
<keyword evidence="4 7" id="KW-1133">Transmembrane helix</keyword>
<feature type="transmembrane region" description="Helical" evidence="7">
    <location>
        <begin position="351"/>
        <end position="369"/>
    </location>
</feature>
<evidence type="ECO:0000313" key="10">
    <source>
        <dbReference type="EMBL" id="SFQ25598.1"/>
    </source>
</evidence>
<reference evidence="10 11" key="1">
    <citation type="submission" date="2016-10" db="EMBL/GenBank/DDBJ databases">
        <authorList>
            <person name="de Groot N.N."/>
        </authorList>
    </citation>
    <scope>NUCLEOTIDE SEQUENCE [LARGE SCALE GENOMIC DNA]</scope>
    <source>
        <strain evidence="10 11">DSM 15893</strain>
    </source>
</reference>
<dbReference type="InterPro" id="IPR050790">
    <property type="entry name" value="ExbB/TolQ_transport"/>
</dbReference>
<proteinExistence type="inferred from homology"/>
<feature type="transmembrane region" description="Helical" evidence="7">
    <location>
        <begin position="268"/>
        <end position="288"/>
    </location>
</feature>
<dbReference type="PANTHER" id="PTHR30625:SF11">
    <property type="entry name" value="MOTA_TOLQ_EXBB PROTON CHANNEL DOMAIN-CONTAINING PROTEIN"/>
    <property type="match status" value="1"/>
</dbReference>
<dbReference type="PANTHER" id="PTHR30625">
    <property type="entry name" value="PROTEIN TOLQ"/>
    <property type="match status" value="1"/>
</dbReference>
<evidence type="ECO:0000256" key="3">
    <source>
        <dbReference type="ARBA" id="ARBA00022692"/>
    </source>
</evidence>
<organism evidence="10 11">
    <name type="scientific">Enterovibrio norvegicus DSM 15893</name>
    <dbReference type="NCBI Taxonomy" id="1121869"/>
    <lineage>
        <taxon>Bacteria</taxon>
        <taxon>Pseudomonadati</taxon>
        <taxon>Pseudomonadota</taxon>
        <taxon>Gammaproteobacteria</taxon>
        <taxon>Vibrionales</taxon>
        <taxon>Vibrionaceae</taxon>
        <taxon>Enterovibrio</taxon>
    </lineage>
</organism>
<evidence type="ECO:0000256" key="7">
    <source>
        <dbReference type="SAM" id="Phobius"/>
    </source>
</evidence>
<name>A0A1I5X0Y7_9GAMM</name>
<evidence type="ECO:0000256" key="6">
    <source>
        <dbReference type="RuleBase" id="RU004057"/>
    </source>
</evidence>
<keyword evidence="6" id="KW-0813">Transport</keyword>
<dbReference type="GeneID" id="35869822"/>
<accession>A0A1I5X0Y7</accession>
<dbReference type="OrthoDB" id="4045at2"/>
<keyword evidence="6" id="KW-0653">Protein transport</keyword>
<dbReference type="Proteomes" id="UP000182692">
    <property type="component" value="Unassembled WGS sequence"/>
</dbReference>
<evidence type="ECO:0000313" key="11">
    <source>
        <dbReference type="Proteomes" id="UP000182692"/>
    </source>
</evidence>
<evidence type="ECO:0000256" key="4">
    <source>
        <dbReference type="ARBA" id="ARBA00022989"/>
    </source>
</evidence>
<dbReference type="RefSeq" id="WP_074928703.1">
    <property type="nucleotide sequence ID" value="NZ_FOWR01000055.1"/>
</dbReference>
<keyword evidence="2" id="KW-1003">Cell membrane</keyword>
<dbReference type="EMBL" id="FOWR01000055">
    <property type="protein sequence ID" value="SFQ25598.1"/>
    <property type="molecule type" value="Genomic_DNA"/>
</dbReference>
<dbReference type="STRING" id="1121869.SAMN03084138_04505"/>